<protein>
    <submittedName>
        <fullName evidence="3">Uncharacterized protein</fullName>
    </submittedName>
</protein>
<feature type="compositionally biased region" description="Basic and acidic residues" evidence="1">
    <location>
        <begin position="72"/>
        <end position="87"/>
    </location>
</feature>
<keyword evidence="2" id="KW-1185">Reference proteome</keyword>
<proteinExistence type="predicted"/>
<evidence type="ECO:0000313" key="2">
    <source>
        <dbReference type="Proteomes" id="UP000095281"/>
    </source>
</evidence>
<dbReference type="AlphaFoldDB" id="A0A1I8BTV7"/>
<name>A0A1I8BTV7_MELHA</name>
<feature type="region of interest" description="Disordered" evidence="1">
    <location>
        <begin position="72"/>
        <end position="109"/>
    </location>
</feature>
<dbReference type="Proteomes" id="UP000095281">
    <property type="component" value="Unplaced"/>
</dbReference>
<organism evidence="2 3">
    <name type="scientific">Meloidogyne hapla</name>
    <name type="common">Root-knot nematode worm</name>
    <dbReference type="NCBI Taxonomy" id="6305"/>
    <lineage>
        <taxon>Eukaryota</taxon>
        <taxon>Metazoa</taxon>
        <taxon>Ecdysozoa</taxon>
        <taxon>Nematoda</taxon>
        <taxon>Chromadorea</taxon>
        <taxon>Rhabditida</taxon>
        <taxon>Tylenchina</taxon>
        <taxon>Tylenchomorpha</taxon>
        <taxon>Tylenchoidea</taxon>
        <taxon>Meloidogynidae</taxon>
        <taxon>Meloidogyninae</taxon>
        <taxon>Meloidogyne</taxon>
    </lineage>
</organism>
<sequence>MMENKAIMLRQSPNQHPISYPLQPQPSLNRMDSIFVEGNSEFAEHQRMLEQIEAAGPNVDPNLVADFRKRSDEMQLNHEKRKEERKNMFTFPINPINDPSGHMARQIAG</sequence>
<dbReference type="WBParaSite" id="MhA1_Contig586.frz3.gene9">
    <property type="protein sequence ID" value="MhA1_Contig586.frz3.gene9"/>
    <property type="gene ID" value="MhA1_Contig586.frz3.gene9"/>
</dbReference>
<evidence type="ECO:0000313" key="3">
    <source>
        <dbReference type="WBParaSite" id="MhA1_Contig586.frz3.gene9"/>
    </source>
</evidence>
<reference evidence="3" key="1">
    <citation type="submission" date="2016-11" db="UniProtKB">
        <authorList>
            <consortium name="WormBaseParasite"/>
        </authorList>
    </citation>
    <scope>IDENTIFICATION</scope>
</reference>
<feature type="region of interest" description="Disordered" evidence="1">
    <location>
        <begin position="1"/>
        <end position="25"/>
    </location>
</feature>
<evidence type="ECO:0000256" key="1">
    <source>
        <dbReference type="SAM" id="MobiDB-lite"/>
    </source>
</evidence>
<accession>A0A1I8BTV7</accession>